<dbReference type="KEGG" id="nsn:EXE58_00430"/>
<reference evidence="12 13" key="1">
    <citation type="submission" date="2019-03" db="EMBL/GenBank/DDBJ databases">
        <title>Three New Species of Nocardioides, Nocardioides euryhalodurans sp. nov., Nocardioides seonyuensis sp. nov. and Nocardioides eburneoflavus sp. nov. Iolated from Soil.</title>
        <authorList>
            <person name="Roh S.G."/>
            <person name="Lee C."/>
            <person name="Kim M.-K."/>
            <person name="Kim S.B."/>
        </authorList>
    </citation>
    <scope>NUCLEOTIDE SEQUENCE [LARGE SCALE GENOMIC DNA]</scope>
    <source>
        <strain evidence="12 13">MMS17-SY207-3</strain>
    </source>
</reference>
<feature type="binding site" evidence="7">
    <location>
        <position position="350"/>
    </location>
    <ligand>
        <name>Zn(2+)</name>
        <dbReference type="ChEBI" id="CHEBI:29105"/>
        <note>catalytic</note>
    </ligand>
</feature>
<dbReference type="EMBL" id="CP038436">
    <property type="protein sequence ID" value="QBX54089.1"/>
    <property type="molecule type" value="Genomic_DNA"/>
</dbReference>
<keyword evidence="9" id="KW-1133">Transmembrane helix</keyword>
<feature type="domain" description="Peptidase M48" evidence="10">
    <location>
        <begin position="207"/>
        <end position="403"/>
    </location>
</feature>
<dbReference type="InterPro" id="IPR027057">
    <property type="entry name" value="CAXX_Prtase_1"/>
</dbReference>
<keyword evidence="5 8" id="KW-0482">Metalloprotease</keyword>
<evidence type="ECO:0000259" key="11">
    <source>
        <dbReference type="Pfam" id="PF16491"/>
    </source>
</evidence>
<dbReference type="Proteomes" id="UP000294853">
    <property type="component" value="Chromosome"/>
</dbReference>
<feature type="transmembrane region" description="Helical" evidence="9">
    <location>
        <begin position="97"/>
        <end position="124"/>
    </location>
</feature>
<evidence type="ECO:0000256" key="5">
    <source>
        <dbReference type="ARBA" id="ARBA00023049"/>
    </source>
</evidence>
<dbReference type="InterPro" id="IPR001915">
    <property type="entry name" value="Peptidase_M48"/>
</dbReference>
<keyword evidence="3 8" id="KW-0378">Hydrolase</keyword>
<dbReference type="GO" id="GO:0071586">
    <property type="term" value="P:CAAX-box protein processing"/>
    <property type="evidence" value="ECO:0007669"/>
    <property type="project" value="InterPro"/>
</dbReference>
<comment type="cofactor">
    <cofactor evidence="7 8">
        <name>Zn(2+)</name>
        <dbReference type="ChEBI" id="CHEBI:29105"/>
    </cofactor>
    <text evidence="7 8">Binds 1 zinc ion per subunit.</text>
</comment>
<keyword evidence="2 7" id="KW-0479">Metal-binding</keyword>
<evidence type="ECO:0000259" key="10">
    <source>
        <dbReference type="Pfam" id="PF01435"/>
    </source>
</evidence>
<gene>
    <name evidence="12" type="ORF">EXE58_00430</name>
</gene>
<feature type="active site" description="Proton donor" evidence="6">
    <location>
        <position position="354"/>
    </location>
</feature>
<feature type="domain" description="CAAX prenyl protease 1 N-terminal" evidence="11">
    <location>
        <begin position="74"/>
        <end position="201"/>
    </location>
</feature>
<dbReference type="RefSeq" id="WP_135266064.1">
    <property type="nucleotide sequence ID" value="NZ_CP038436.1"/>
</dbReference>
<feature type="binding site" evidence="7">
    <location>
        <position position="284"/>
    </location>
    <ligand>
        <name>Zn(2+)</name>
        <dbReference type="ChEBI" id="CHEBI:29105"/>
        <note>catalytic</note>
    </ligand>
</feature>
<evidence type="ECO:0000256" key="6">
    <source>
        <dbReference type="PIRSR" id="PIRSR627057-1"/>
    </source>
</evidence>
<dbReference type="Pfam" id="PF01435">
    <property type="entry name" value="Peptidase_M48"/>
    <property type="match status" value="1"/>
</dbReference>
<evidence type="ECO:0000313" key="12">
    <source>
        <dbReference type="EMBL" id="QBX54089.1"/>
    </source>
</evidence>
<feature type="transmembrane region" description="Helical" evidence="9">
    <location>
        <begin position="7"/>
        <end position="28"/>
    </location>
</feature>
<comment type="similarity">
    <text evidence="8">Belongs to the peptidase M48 family.</text>
</comment>
<proteinExistence type="inferred from homology"/>
<feature type="transmembrane region" description="Helical" evidence="9">
    <location>
        <begin position="144"/>
        <end position="165"/>
    </location>
</feature>
<feature type="transmembrane region" description="Helical" evidence="9">
    <location>
        <begin position="64"/>
        <end position="85"/>
    </location>
</feature>
<dbReference type="OrthoDB" id="9781930at2"/>
<organism evidence="12 13">
    <name type="scientific">Nocardioides seonyuensis</name>
    <dbReference type="NCBI Taxonomy" id="2518371"/>
    <lineage>
        <taxon>Bacteria</taxon>
        <taxon>Bacillati</taxon>
        <taxon>Actinomycetota</taxon>
        <taxon>Actinomycetes</taxon>
        <taxon>Propionibacteriales</taxon>
        <taxon>Nocardioidaceae</taxon>
        <taxon>Nocardioides</taxon>
    </lineage>
</organism>
<evidence type="ECO:0000256" key="9">
    <source>
        <dbReference type="SAM" id="Phobius"/>
    </source>
</evidence>
<dbReference type="Pfam" id="PF16491">
    <property type="entry name" value="Peptidase_M48_N"/>
    <property type="match status" value="1"/>
</dbReference>
<keyword evidence="9" id="KW-0812">Transmembrane</keyword>
<sequence length="406" mass="43142">MKTGDRTVGAVVFAVGGVGFLVASALLVPWSPVPGGAPDAVSAASVFAPEQVERAESFAWWARVWSWSSLAVHLVAVSVAGFTHRGRRLFARLPGRWFVQVVLAVALLETGLRVLTLPFTAAAHEHRLEHGLSTQSWSAWVRDVAVGQAVSITATSIGLVVVLGAARRWRRAWPAVVSLCMVTLVVAGSWLYPVVVEPLFNSFTPLPAGPLRTQILEVAEREGVSVDDVLVADASRRTTSLNAYVSGLDLPGLGETRRVVVYDTLVESLPQDQAVSVVAHEIAHARHDDVLIGTALGALGLGAASGLLPMLLGRRRQLGEAAAVPLLVALVAWGGVVAAPVENGISRRIETRADVDALKATGDPVAFGEMQKMLALRALADPTPPAWSQWWWGSHPTVLERLALTG</sequence>
<dbReference type="Gene3D" id="3.30.2010.10">
    <property type="entry name" value="Metalloproteases ('zincins'), catalytic domain"/>
    <property type="match status" value="1"/>
</dbReference>
<keyword evidence="1 8" id="KW-0645">Protease</keyword>
<feature type="binding site" evidence="7">
    <location>
        <position position="280"/>
    </location>
    <ligand>
        <name>Zn(2+)</name>
        <dbReference type="ChEBI" id="CHEBI:29105"/>
        <note>catalytic</note>
    </ligand>
</feature>
<dbReference type="AlphaFoldDB" id="A0A4P7IAS9"/>
<feature type="transmembrane region" description="Helical" evidence="9">
    <location>
        <begin position="290"/>
        <end position="311"/>
    </location>
</feature>
<dbReference type="GO" id="GO:0046872">
    <property type="term" value="F:metal ion binding"/>
    <property type="evidence" value="ECO:0007669"/>
    <property type="project" value="UniProtKB-KW"/>
</dbReference>
<evidence type="ECO:0000256" key="1">
    <source>
        <dbReference type="ARBA" id="ARBA00022670"/>
    </source>
</evidence>
<feature type="transmembrane region" description="Helical" evidence="9">
    <location>
        <begin position="172"/>
        <end position="192"/>
    </location>
</feature>
<keyword evidence="4 7" id="KW-0862">Zinc</keyword>
<evidence type="ECO:0000313" key="13">
    <source>
        <dbReference type="Proteomes" id="UP000294853"/>
    </source>
</evidence>
<protein>
    <submittedName>
        <fullName evidence="12">M48 family peptidase</fullName>
    </submittedName>
</protein>
<dbReference type="PANTHER" id="PTHR10120">
    <property type="entry name" value="CAAX PRENYL PROTEASE 1"/>
    <property type="match status" value="1"/>
</dbReference>
<dbReference type="InterPro" id="IPR032456">
    <property type="entry name" value="Peptidase_M48_N"/>
</dbReference>
<evidence type="ECO:0000256" key="3">
    <source>
        <dbReference type="ARBA" id="ARBA00022801"/>
    </source>
</evidence>
<dbReference type="CDD" id="cd07343">
    <property type="entry name" value="M48A_Zmpste24p_like"/>
    <property type="match status" value="1"/>
</dbReference>
<accession>A0A4P7IAS9</accession>
<evidence type="ECO:0000256" key="4">
    <source>
        <dbReference type="ARBA" id="ARBA00022833"/>
    </source>
</evidence>
<evidence type="ECO:0000256" key="7">
    <source>
        <dbReference type="PIRSR" id="PIRSR627057-2"/>
    </source>
</evidence>
<feature type="active site" evidence="6">
    <location>
        <position position="281"/>
    </location>
</feature>
<evidence type="ECO:0000256" key="2">
    <source>
        <dbReference type="ARBA" id="ARBA00022723"/>
    </source>
</evidence>
<evidence type="ECO:0000256" key="8">
    <source>
        <dbReference type="RuleBase" id="RU003983"/>
    </source>
</evidence>
<feature type="transmembrane region" description="Helical" evidence="9">
    <location>
        <begin position="323"/>
        <end position="341"/>
    </location>
</feature>
<dbReference type="GO" id="GO:0004222">
    <property type="term" value="F:metalloendopeptidase activity"/>
    <property type="evidence" value="ECO:0007669"/>
    <property type="project" value="InterPro"/>
</dbReference>
<keyword evidence="13" id="KW-1185">Reference proteome</keyword>
<name>A0A4P7IAS9_9ACTN</name>
<keyword evidence="9" id="KW-0472">Membrane</keyword>